<gene>
    <name evidence="9" type="primary">argF</name>
    <name evidence="9" type="ORF">H8E19_18005</name>
</gene>
<dbReference type="EMBL" id="JACNJD010000371">
    <property type="protein sequence ID" value="MBC8179301.1"/>
    <property type="molecule type" value="Genomic_DNA"/>
</dbReference>
<dbReference type="PROSITE" id="PS00097">
    <property type="entry name" value="CARBAMOYLTRANSFERASE"/>
    <property type="match status" value="1"/>
</dbReference>
<dbReference type="Gene3D" id="3.40.50.1370">
    <property type="entry name" value="Aspartate/ornithine carbamoyltransferase"/>
    <property type="match status" value="2"/>
</dbReference>
<name>A0A8J6TAH9_9DELT</name>
<dbReference type="GO" id="GO:0016597">
    <property type="term" value="F:amino acid binding"/>
    <property type="evidence" value="ECO:0007669"/>
    <property type="project" value="InterPro"/>
</dbReference>
<dbReference type="GO" id="GO:0042450">
    <property type="term" value="P:L-arginine biosynthetic process via ornithine"/>
    <property type="evidence" value="ECO:0007669"/>
    <property type="project" value="UniProtKB-UniRule"/>
</dbReference>
<dbReference type="PANTHER" id="PTHR45753:SF3">
    <property type="entry name" value="ORNITHINE TRANSCARBAMYLASE, MITOCHONDRIAL"/>
    <property type="match status" value="1"/>
</dbReference>
<evidence type="ECO:0000256" key="6">
    <source>
        <dbReference type="HAMAP-Rule" id="MF_01109"/>
    </source>
</evidence>
<comment type="pathway">
    <text evidence="1">Amino-acid biosynthesis; L-arginine biosynthesis; L-arginine from L-ornithine and carbamoyl phosphate: step 1/3.</text>
</comment>
<dbReference type="InterPro" id="IPR024904">
    <property type="entry name" value="OTCase_ArgI"/>
</dbReference>
<comment type="caution">
    <text evidence="9">The sequence shown here is derived from an EMBL/GenBank/DDBJ whole genome shotgun (WGS) entry which is preliminary data.</text>
</comment>
<feature type="binding site" evidence="6">
    <location>
        <begin position="229"/>
        <end position="230"/>
    </location>
    <ligand>
        <name>L-ornithine</name>
        <dbReference type="ChEBI" id="CHEBI:46911"/>
    </ligand>
</feature>
<dbReference type="InterPro" id="IPR006130">
    <property type="entry name" value="Asp/Orn_carbamoylTrfase"/>
</dbReference>
<comment type="subcellular location">
    <subcellularLocation>
        <location evidence="6">Cytoplasm</location>
    </subcellularLocation>
</comment>
<feature type="domain" description="Aspartate/ornithine carbamoyltransferase Asp/Orn-binding" evidence="7">
    <location>
        <begin position="149"/>
        <end position="303"/>
    </location>
</feature>
<reference evidence="9 10" key="1">
    <citation type="submission" date="2020-08" db="EMBL/GenBank/DDBJ databases">
        <title>Bridging the membrane lipid divide: bacteria of the FCB group superphylum have the potential to synthesize archaeal ether lipids.</title>
        <authorList>
            <person name="Villanueva L."/>
            <person name="Von Meijenfeldt F.A.B."/>
            <person name="Westbye A.B."/>
            <person name="Yadav S."/>
            <person name="Hopmans E.C."/>
            <person name="Dutilh B.E."/>
            <person name="Sinninghe Damste J.S."/>
        </authorList>
    </citation>
    <scope>NUCLEOTIDE SEQUENCE [LARGE SCALE GENOMIC DNA]</scope>
    <source>
        <strain evidence="9">NIOZ-UU27</strain>
    </source>
</reference>
<feature type="binding site" evidence="6">
    <location>
        <begin position="265"/>
        <end position="266"/>
    </location>
    <ligand>
        <name>carbamoyl phosphate</name>
        <dbReference type="ChEBI" id="CHEBI:58228"/>
    </ligand>
</feature>
<feature type="binding site" evidence="6">
    <location>
        <begin position="52"/>
        <end position="55"/>
    </location>
    <ligand>
        <name>carbamoyl phosphate</name>
        <dbReference type="ChEBI" id="CHEBI:58228"/>
    </ligand>
</feature>
<feature type="binding site" evidence="6">
    <location>
        <position position="161"/>
    </location>
    <ligand>
        <name>L-ornithine</name>
        <dbReference type="ChEBI" id="CHEBI:46911"/>
    </ligand>
</feature>
<dbReference type="NCBIfam" id="NF001986">
    <property type="entry name" value="PRK00779.1"/>
    <property type="match status" value="1"/>
</dbReference>
<evidence type="ECO:0000256" key="1">
    <source>
        <dbReference type="ARBA" id="ARBA00004975"/>
    </source>
</evidence>
<dbReference type="FunFam" id="3.40.50.1370:FF:000008">
    <property type="entry name" value="Ornithine carbamoyltransferase"/>
    <property type="match status" value="1"/>
</dbReference>
<sequence>MARSFLTATDLSSEDLFAIFERARILKESIKERKTLDVLRNRVIGILFEKPSTRTRTSFESAILRLGGAAIYLAPNDLQIKRGEPIEDTGRMLGSYLDAVVARVYDHQTVQDFSRYSGIAVINGLSNLEHPTQAVCDLFTILETKGEVKGLTLTYIGDGNNVCHSLLLICALAGMNMNVACPVGYSPRPDILDEANEIAEKTGAKIEVLDDPKEAAEGADILYTDVWVSMGEEGEEETKLNAFEGYQINADLLSIASKDARVMHCLPAHRGQEITSDVIEGPQSIVWQQAENKMHGAAGILDYFLS</sequence>
<dbReference type="GO" id="GO:0005737">
    <property type="term" value="C:cytoplasm"/>
    <property type="evidence" value="ECO:0007669"/>
    <property type="project" value="UniProtKB-SubCell"/>
</dbReference>
<evidence type="ECO:0000259" key="8">
    <source>
        <dbReference type="Pfam" id="PF02729"/>
    </source>
</evidence>
<dbReference type="AlphaFoldDB" id="A0A8J6TAH9"/>
<dbReference type="Pfam" id="PF00185">
    <property type="entry name" value="OTCace"/>
    <property type="match status" value="1"/>
</dbReference>
<comment type="catalytic activity">
    <reaction evidence="5 6">
        <text>carbamoyl phosphate + L-ornithine = L-citrulline + phosphate + H(+)</text>
        <dbReference type="Rhea" id="RHEA:19513"/>
        <dbReference type="ChEBI" id="CHEBI:15378"/>
        <dbReference type="ChEBI" id="CHEBI:43474"/>
        <dbReference type="ChEBI" id="CHEBI:46911"/>
        <dbReference type="ChEBI" id="CHEBI:57743"/>
        <dbReference type="ChEBI" id="CHEBI:58228"/>
        <dbReference type="EC" id="2.1.3.3"/>
    </reaction>
</comment>
<proteinExistence type="inferred from homology"/>
<dbReference type="PRINTS" id="PR00100">
    <property type="entry name" value="AOTCASE"/>
</dbReference>
<keyword evidence="6" id="KW-0963">Cytoplasm</keyword>
<feature type="binding site" evidence="6">
    <location>
        <position position="79"/>
    </location>
    <ligand>
        <name>carbamoyl phosphate</name>
        <dbReference type="ChEBI" id="CHEBI:58228"/>
    </ligand>
</feature>
<feature type="domain" description="Aspartate/ornithine carbamoyltransferase carbamoyl-P binding" evidence="8">
    <location>
        <begin position="3"/>
        <end position="143"/>
    </location>
</feature>
<feature type="binding site" evidence="6">
    <location>
        <begin position="130"/>
        <end position="133"/>
    </location>
    <ligand>
        <name>carbamoyl phosphate</name>
        <dbReference type="ChEBI" id="CHEBI:58228"/>
    </ligand>
</feature>
<dbReference type="NCBIfam" id="TIGR00658">
    <property type="entry name" value="orni_carb_tr"/>
    <property type="match status" value="1"/>
</dbReference>
<feature type="binding site" evidence="6">
    <location>
        <position position="103"/>
    </location>
    <ligand>
        <name>carbamoyl phosphate</name>
        <dbReference type="ChEBI" id="CHEBI:58228"/>
    </ligand>
</feature>
<dbReference type="HAMAP" id="MF_01109">
    <property type="entry name" value="OTCase"/>
    <property type="match status" value="1"/>
</dbReference>
<dbReference type="InterPro" id="IPR006131">
    <property type="entry name" value="Asp_carbamoyltransf_Asp/Orn-bd"/>
</dbReference>
<dbReference type="InterPro" id="IPR006132">
    <property type="entry name" value="Asp/Orn_carbamoyltranf_P-bd"/>
</dbReference>
<organism evidence="9 10">
    <name type="scientific">Candidatus Desulfacyla euxinica</name>
    <dbReference type="NCBI Taxonomy" id="2841693"/>
    <lineage>
        <taxon>Bacteria</taxon>
        <taxon>Deltaproteobacteria</taxon>
        <taxon>Candidatus Desulfacyla</taxon>
    </lineage>
</organism>
<evidence type="ECO:0000256" key="4">
    <source>
        <dbReference type="ARBA" id="ARBA00022679"/>
    </source>
</evidence>
<dbReference type="Proteomes" id="UP000650524">
    <property type="component" value="Unassembled WGS sequence"/>
</dbReference>
<evidence type="ECO:0000256" key="3">
    <source>
        <dbReference type="ARBA" id="ARBA00013007"/>
    </source>
</evidence>
<dbReference type="GO" id="GO:0004585">
    <property type="term" value="F:ornithine carbamoyltransferase activity"/>
    <property type="evidence" value="ECO:0007669"/>
    <property type="project" value="UniProtKB-UniRule"/>
</dbReference>
<feature type="binding site" evidence="6">
    <location>
        <position position="225"/>
    </location>
    <ligand>
        <name>L-ornithine</name>
        <dbReference type="ChEBI" id="CHEBI:46911"/>
    </ligand>
</feature>
<dbReference type="GO" id="GO:0019240">
    <property type="term" value="P:citrulline biosynthetic process"/>
    <property type="evidence" value="ECO:0007669"/>
    <property type="project" value="TreeGrafter"/>
</dbReference>
<evidence type="ECO:0000256" key="5">
    <source>
        <dbReference type="ARBA" id="ARBA00048772"/>
    </source>
</evidence>
<protein>
    <recommendedName>
        <fullName evidence="3 6">Ornithine carbamoyltransferase</fullName>
        <shortName evidence="6">OTCase</shortName>
        <ecNumber evidence="3 6">2.1.3.3</ecNumber>
    </recommendedName>
</protein>
<evidence type="ECO:0000313" key="9">
    <source>
        <dbReference type="EMBL" id="MBC8179301.1"/>
    </source>
</evidence>
<dbReference type="InterPro" id="IPR002292">
    <property type="entry name" value="Orn/put_carbamltrans"/>
</dbReference>
<feature type="binding site" evidence="6">
    <location>
        <position position="293"/>
    </location>
    <ligand>
        <name>carbamoyl phosphate</name>
        <dbReference type="ChEBI" id="CHEBI:58228"/>
    </ligand>
</feature>
<accession>A0A8J6TAH9</accession>
<evidence type="ECO:0000256" key="2">
    <source>
        <dbReference type="ARBA" id="ARBA00007805"/>
    </source>
</evidence>
<evidence type="ECO:0000259" key="7">
    <source>
        <dbReference type="Pfam" id="PF00185"/>
    </source>
</evidence>
<dbReference type="PRINTS" id="PR00102">
    <property type="entry name" value="OTCASE"/>
</dbReference>
<dbReference type="EC" id="2.1.3.3" evidence="3 6"/>
<comment type="similarity">
    <text evidence="2 6">Belongs to the aspartate/ornithine carbamoyltransferase superfamily. OTCase family.</text>
</comment>
<dbReference type="Pfam" id="PF02729">
    <property type="entry name" value="OTCace_N"/>
    <property type="match status" value="1"/>
</dbReference>
<keyword evidence="4 6" id="KW-0808">Transferase</keyword>
<dbReference type="InterPro" id="IPR036901">
    <property type="entry name" value="Asp/Orn_carbamoylTrfase_sf"/>
</dbReference>
<evidence type="ECO:0000313" key="10">
    <source>
        <dbReference type="Proteomes" id="UP000650524"/>
    </source>
</evidence>
<dbReference type="PANTHER" id="PTHR45753">
    <property type="entry name" value="ORNITHINE CARBAMOYLTRANSFERASE, MITOCHONDRIAL"/>
    <property type="match status" value="1"/>
</dbReference>
<dbReference type="SUPFAM" id="SSF53671">
    <property type="entry name" value="Aspartate/ornithine carbamoyltransferase"/>
    <property type="match status" value="1"/>
</dbReference>